<dbReference type="Proteomes" id="UP000886998">
    <property type="component" value="Unassembled WGS sequence"/>
</dbReference>
<evidence type="ECO:0000313" key="3">
    <source>
        <dbReference type="Proteomes" id="UP000886998"/>
    </source>
</evidence>
<dbReference type="EMBL" id="BMAV01019309">
    <property type="protein sequence ID" value="GFY72260.1"/>
    <property type="molecule type" value="Genomic_DNA"/>
</dbReference>
<protein>
    <submittedName>
        <fullName evidence="2">Uncharacterized protein</fullName>
    </submittedName>
</protein>
<keyword evidence="3" id="KW-1185">Reference proteome</keyword>
<reference evidence="2" key="1">
    <citation type="submission" date="2020-08" db="EMBL/GenBank/DDBJ databases">
        <title>Multicomponent nature underlies the extraordinary mechanical properties of spider dragline silk.</title>
        <authorList>
            <person name="Kono N."/>
            <person name="Nakamura H."/>
            <person name="Mori M."/>
            <person name="Yoshida Y."/>
            <person name="Ohtoshi R."/>
            <person name="Malay A.D."/>
            <person name="Moran D.A.P."/>
            <person name="Tomita M."/>
            <person name="Numata K."/>
            <person name="Arakawa K."/>
        </authorList>
    </citation>
    <scope>NUCLEOTIDE SEQUENCE</scope>
</reference>
<name>A0A8X7CNK5_9ARAC</name>
<feature type="compositionally biased region" description="Basic residues" evidence="1">
    <location>
        <begin position="341"/>
        <end position="356"/>
    </location>
</feature>
<comment type="caution">
    <text evidence="2">The sequence shown here is derived from an EMBL/GenBank/DDBJ whole genome shotgun (WGS) entry which is preliminary data.</text>
</comment>
<accession>A0A8X7CNK5</accession>
<dbReference type="AlphaFoldDB" id="A0A8X7CNK5"/>
<proteinExistence type="predicted"/>
<evidence type="ECO:0000256" key="1">
    <source>
        <dbReference type="SAM" id="MobiDB-lite"/>
    </source>
</evidence>
<feature type="region of interest" description="Disordered" evidence="1">
    <location>
        <begin position="341"/>
        <end position="364"/>
    </location>
</feature>
<organism evidence="2 3">
    <name type="scientific">Trichonephila inaurata madagascariensis</name>
    <dbReference type="NCBI Taxonomy" id="2747483"/>
    <lineage>
        <taxon>Eukaryota</taxon>
        <taxon>Metazoa</taxon>
        <taxon>Ecdysozoa</taxon>
        <taxon>Arthropoda</taxon>
        <taxon>Chelicerata</taxon>
        <taxon>Arachnida</taxon>
        <taxon>Araneae</taxon>
        <taxon>Araneomorphae</taxon>
        <taxon>Entelegynae</taxon>
        <taxon>Araneoidea</taxon>
        <taxon>Nephilidae</taxon>
        <taxon>Trichonephila</taxon>
        <taxon>Trichonephila inaurata</taxon>
    </lineage>
</organism>
<evidence type="ECO:0000313" key="2">
    <source>
        <dbReference type="EMBL" id="GFY72260.1"/>
    </source>
</evidence>
<gene>
    <name evidence="2" type="primary">AVEN_264752_1</name>
    <name evidence="2" type="ORF">TNIN_334001</name>
</gene>
<sequence>MNFVPSLEHLALIRVAIFIYQTPEVEKLKEKYRRNNRFVSTLPLEKLIQKVASNSAVPVTVISKLLDIIEPLSKEIESWRKAMLDFGIHQQFDICLTSSGTIDRIETAKKFVRSEDQNVVQRFALACNFWLTDDVLKMWNEASVDERIEIKTKLIHSEDRYYWIPTINRISVLRVKKSPVITKCLKKWFDWLQGGGEPCKLFIYMKELYLEYPHVPPELSLLRAYPPHKLRLFITLKYETDYGRTYFSCLDYEQKMRILETEPRLILQDHLKWPLQFKFLEMANQAWEYLTGEDFYSLLWIINEDKMSFGKNDMNRGRDFDYESLLHEFWKQSPCHLKLSAKQHHNRRRNHLSGKHSKAEWKNSPLQKLLDTDPSFVSIKKEPNEAEAKGMRTVDA</sequence>